<evidence type="ECO:0000313" key="2">
    <source>
        <dbReference type="Proteomes" id="UP000004095"/>
    </source>
</evidence>
<dbReference type="Proteomes" id="UP000004095">
    <property type="component" value="Unassembled WGS sequence"/>
</dbReference>
<comment type="caution">
    <text evidence="1">The sequence shown here is derived from an EMBL/GenBank/DDBJ whole genome shotgun (WGS) entry which is preliminary data.</text>
</comment>
<protein>
    <submittedName>
        <fullName evidence="1">Uncharacterized protein</fullName>
    </submittedName>
</protein>
<accession>A1ZRK0</accession>
<gene>
    <name evidence="1" type="ORF">M23134_03556</name>
</gene>
<organism evidence="1 2">
    <name type="scientific">Microscilla marina ATCC 23134</name>
    <dbReference type="NCBI Taxonomy" id="313606"/>
    <lineage>
        <taxon>Bacteria</taxon>
        <taxon>Pseudomonadati</taxon>
        <taxon>Bacteroidota</taxon>
        <taxon>Cytophagia</taxon>
        <taxon>Cytophagales</taxon>
        <taxon>Microscillaceae</taxon>
        <taxon>Microscilla</taxon>
    </lineage>
</organism>
<dbReference type="AlphaFoldDB" id="A1ZRK0"/>
<keyword evidence="2" id="KW-1185">Reference proteome</keyword>
<evidence type="ECO:0000313" key="1">
    <source>
        <dbReference type="EMBL" id="EAY26905.1"/>
    </source>
</evidence>
<dbReference type="EMBL" id="AAWS01000028">
    <property type="protein sequence ID" value="EAY26905.1"/>
    <property type="molecule type" value="Genomic_DNA"/>
</dbReference>
<name>A1ZRK0_MICM2</name>
<sequence>MAFKSIVEAKRHTWPGTTQKIKTKNQIVLSMTTCSSCFLG</sequence>
<reference evidence="1 2" key="1">
    <citation type="submission" date="2007-01" db="EMBL/GenBank/DDBJ databases">
        <authorList>
            <person name="Haygood M."/>
            <person name="Podell S."/>
            <person name="Anderson C."/>
            <person name="Hopkinson B."/>
            <person name="Roe K."/>
            <person name="Barbeau K."/>
            <person name="Gaasterland T."/>
            <person name="Ferriera S."/>
            <person name="Johnson J."/>
            <person name="Kravitz S."/>
            <person name="Beeson K."/>
            <person name="Sutton G."/>
            <person name="Rogers Y.-H."/>
            <person name="Friedman R."/>
            <person name="Frazier M."/>
            <person name="Venter J.C."/>
        </authorList>
    </citation>
    <scope>NUCLEOTIDE SEQUENCE [LARGE SCALE GENOMIC DNA]</scope>
    <source>
        <strain evidence="1 2">ATCC 23134</strain>
    </source>
</reference>
<proteinExistence type="predicted"/>